<dbReference type="Gene3D" id="1.20.950.20">
    <property type="entry name" value="Transmembrane di-heme cytochromes, Chain C"/>
    <property type="match status" value="2"/>
</dbReference>
<dbReference type="GO" id="GO:0005886">
    <property type="term" value="C:plasma membrane"/>
    <property type="evidence" value="ECO:0007669"/>
    <property type="project" value="UniProtKB-SubCell"/>
</dbReference>
<dbReference type="GO" id="GO:0009055">
    <property type="term" value="F:electron transfer activity"/>
    <property type="evidence" value="ECO:0007669"/>
    <property type="project" value="InterPro"/>
</dbReference>
<feature type="transmembrane region" description="Helical" evidence="6">
    <location>
        <begin position="72"/>
        <end position="90"/>
    </location>
</feature>
<reference evidence="8 9" key="1">
    <citation type="submission" date="2018-05" db="EMBL/GenBank/DDBJ databases">
        <title>Brumimicrobium oceani sp. nov., isolated from coastal sediment.</title>
        <authorList>
            <person name="Kou Y."/>
        </authorList>
    </citation>
    <scope>NUCLEOTIDE SEQUENCE [LARGE SCALE GENOMIC DNA]</scope>
    <source>
        <strain evidence="8 9">C305</strain>
    </source>
</reference>
<organism evidence="8 9">
    <name type="scientific">Brumimicrobium oceani</name>
    <dbReference type="NCBI Taxonomy" id="2100725"/>
    <lineage>
        <taxon>Bacteria</taxon>
        <taxon>Pseudomonadati</taxon>
        <taxon>Bacteroidota</taxon>
        <taxon>Flavobacteriia</taxon>
        <taxon>Flavobacteriales</taxon>
        <taxon>Crocinitomicaceae</taxon>
        <taxon>Brumimicrobium</taxon>
    </lineage>
</organism>
<evidence type="ECO:0000259" key="7">
    <source>
        <dbReference type="Pfam" id="PF01292"/>
    </source>
</evidence>
<accession>A0A2U2XDE9</accession>
<comment type="subcellular location">
    <subcellularLocation>
        <location evidence="1">Cell membrane</location>
        <topology evidence="1">Multi-pass membrane protein</topology>
    </subcellularLocation>
</comment>
<dbReference type="AlphaFoldDB" id="A0A2U2XDE9"/>
<comment type="caution">
    <text evidence="8">The sequence shown here is derived from an EMBL/GenBank/DDBJ whole genome shotgun (WGS) entry which is preliminary data.</text>
</comment>
<proteinExistence type="predicted"/>
<dbReference type="InterPro" id="IPR016174">
    <property type="entry name" value="Di-haem_cyt_TM"/>
</dbReference>
<gene>
    <name evidence="8" type="ORF">DIT68_08860</name>
</gene>
<evidence type="ECO:0000256" key="3">
    <source>
        <dbReference type="ARBA" id="ARBA00022692"/>
    </source>
</evidence>
<keyword evidence="3 6" id="KW-0812">Transmembrane</keyword>
<sequence>MKTKFTPLHRFLHWTIAVAMTVLYGTGFLRMYWLNKHKMVDIIASKTQALPKEEMTEIAKAIRAPMWEWHVSFAYVMVFAFLVRIIYMIAKGIKFPSLFNSKLPMKERLQGSIYLFFYVFVFVSMFTGVSLKQGFFPEMKDSIETVHKLGIYWFPIFILLHIAGILIAEYTNKKGISSEMISGKESDLK</sequence>
<evidence type="ECO:0000313" key="9">
    <source>
        <dbReference type="Proteomes" id="UP000245370"/>
    </source>
</evidence>
<dbReference type="SUPFAM" id="SSF81342">
    <property type="entry name" value="Transmembrane di-heme cytochromes"/>
    <property type="match status" value="1"/>
</dbReference>
<evidence type="ECO:0000256" key="6">
    <source>
        <dbReference type="SAM" id="Phobius"/>
    </source>
</evidence>
<keyword evidence="5 6" id="KW-0472">Membrane</keyword>
<feature type="transmembrane region" description="Helical" evidence="6">
    <location>
        <begin position="151"/>
        <end position="170"/>
    </location>
</feature>
<name>A0A2U2XDE9_9FLAO</name>
<dbReference type="InterPro" id="IPR011577">
    <property type="entry name" value="Cyt_b561_bac/Ni-Hgenase"/>
</dbReference>
<feature type="domain" description="Cytochrome b561 bacterial/Ni-hydrogenase" evidence="7">
    <location>
        <begin position="5"/>
        <end position="183"/>
    </location>
</feature>
<feature type="transmembrane region" description="Helical" evidence="6">
    <location>
        <begin position="111"/>
        <end position="131"/>
    </location>
</feature>
<evidence type="ECO:0000256" key="5">
    <source>
        <dbReference type="ARBA" id="ARBA00023136"/>
    </source>
</evidence>
<keyword evidence="2" id="KW-1003">Cell membrane</keyword>
<dbReference type="PANTHER" id="PTHR30485:SF0">
    <property type="entry name" value="NI_FE-HYDROGENASE 1 B-TYPE CYTOCHROME SUBUNIT-RELATED"/>
    <property type="match status" value="1"/>
</dbReference>
<reference evidence="8 9" key="2">
    <citation type="submission" date="2018-05" db="EMBL/GenBank/DDBJ databases">
        <authorList>
            <person name="Lanie J.A."/>
            <person name="Ng W.-L."/>
            <person name="Kazmierczak K.M."/>
            <person name="Andrzejewski T.M."/>
            <person name="Davidsen T.M."/>
            <person name="Wayne K.J."/>
            <person name="Tettelin H."/>
            <person name="Glass J.I."/>
            <person name="Rusch D."/>
            <person name="Podicherti R."/>
            <person name="Tsui H.-C.T."/>
            <person name="Winkler M.E."/>
        </authorList>
    </citation>
    <scope>NUCLEOTIDE SEQUENCE [LARGE SCALE GENOMIC DNA]</scope>
    <source>
        <strain evidence="8 9">C305</strain>
    </source>
</reference>
<dbReference type="InterPro" id="IPR051542">
    <property type="entry name" value="Hydrogenase_cytochrome"/>
</dbReference>
<evidence type="ECO:0000256" key="1">
    <source>
        <dbReference type="ARBA" id="ARBA00004651"/>
    </source>
</evidence>
<dbReference type="RefSeq" id="WP_109359447.1">
    <property type="nucleotide sequence ID" value="NZ_QFRJ01000005.1"/>
</dbReference>
<protein>
    <submittedName>
        <fullName evidence="8">Cytochrome B</fullName>
    </submittedName>
</protein>
<dbReference type="GO" id="GO:0022904">
    <property type="term" value="P:respiratory electron transport chain"/>
    <property type="evidence" value="ECO:0007669"/>
    <property type="project" value="InterPro"/>
</dbReference>
<dbReference type="Pfam" id="PF01292">
    <property type="entry name" value="Ni_hydr_CYTB"/>
    <property type="match status" value="1"/>
</dbReference>
<evidence type="ECO:0000256" key="2">
    <source>
        <dbReference type="ARBA" id="ARBA00022475"/>
    </source>
</evidence>
<keyword evidence="4 6" id="KW-1133">Transmembrane helix</keyword>
<feature type="transmembrane region" description="Helical" evidence="6">
    <location>
        <begin position="12"/>
        <end position="33"/>
    </location>
</feature>
<dbReference type="OrthoDB" id="5615941at2"/>
<dbReference type="GO" id="GO:0020037">
    <property type="term" value="F:heme binding"/>
    <property type="evidence" value="ECO:0007669"/>
    <property type="project" value="TreeGrafter"/>
</dbReference>
<evidence type="ECO:0000256" key="4">
    <source>
        <dbReference type="ARBA" id="ARBA00022989"/>
    </source>
</evidence>
<dbReference type="EMBL" id="QFRJ01000005">
    <property type="protein sequence ID" value="PWH85741.1"/>
    <property type="molecule type" value="Genomic_DNA"/>
</dbReference>
<keyword evidence="9" id="KW-1185">Reference proteome</keyword>
<evidence type="ECO:0000313" key="8">
    <source>
        <dbReference type="EMBL" id="PWH85741.1"/>
    </source>
</evidence>
<dbReference type="Proteomes" id="UP000245370">
    <property type="component" value="Unassembled WGS sequence"/>
</dbReference>
<dbReference type="PANTHER" id="PTHR30485">
    <property type="entry name" value="NI/FE-HYDROGENASE 1 B-TYPE CYTOCHROME SUBUNIT"/>
    <property type="match status" value="1"/>
</dbReference>